<keyword evidence="8 20" id="KW-0418">Kinase</keyword>
<evidence type="ECO:0000313" key="21">
    <source>
        <dbReference type="Proteomes" id="UP000315017"/>
    </source>
</evidence>
<dbReference type="Proteomes" id="UP000315017">
    <property type="component" value="Chromosome"/>
</dbReference>
<evidence type="ECO:0000256" key="2">
    <source>
        <dbReference type="ARBA" id="ARBA00005967"/>
    </source>
</evidence>
<keyword evidence="7 17" id="KW-0547">Nucleotide-binding</keyword>
<evidence type="ECO:0000256" key="9">
    <source>
        <dbReference type="ARBA" id="ARBA00022840"/>
    </source>
</evidence>
<keyword evidence="14" id="KW-1208">Phospholipid metabolism</keyword>
<evidence type="ECO:0000256" key="8">
    <source>
        <dbReference type="ARBA" id="ARBA00022777"/>
    </source>
</evidence>
<evidence type="ECO:0000313" key="20">
    <source>
        <dbReference type="EMBL" id="QDU28553.1"/>
    </source>
</evidence>
<gene>
    <name evidence="20" type="primary">dgkA</name>
    <name evidence="20" type="ORF">ETAA8_36560</name>
</gene>
<keyword evidence="18" id="KW-0460">Magnesium</keyword>
<feature type="binding site" evidence="17">
    <location>
        <position position="72"/>
    </location>
    <ligand>
        <name>ATP</name>
        <dbReference type="ChEBI" id="CHEBI:30616"/>
    </ligand>
</feature>
<feature type="binding site" evidence="16">
    <location>
        <position position="94"/>
    </location>
    <ligand>
        <name>substrate</name>
    </ligand>
</feature>
<dbReference type="PANTHER" id="PTHR34299:SF1">
    <property type="entry name" value="DIACYLGLYCEROL KINASE"/>
    <property type="match status" value="1"/>
</dbReference>
<evidence type="ECO:0000256" key="16">
    <source>
        <dbReference type="PIRSR" id="PIRSR600829-2"/>
    </source>
</evidence>
<evidence type="ECO:0000256" key="11">
    <source>
        <dbReference type="ARBA" id="ARBA00023098"/>
    </source>
</evidence>
<dbReference type="GO" id="GO:0005886">
    <property type="term" value="C:plasma membrane"/>
    <property type="evidence" value="ECO:0007669"/>
    <property type="project" value="UniProtKB-SubCell"/>
</dbReference>
<keyword evidence="10 19" id="KW-1133">Transmembrane helix</keyword>
<dbReference type="KEGG" id="aagg:ETAA8_36560"/>
<evidence type="ECO:0000256" key="5">
    <source>
        <dbReference type="ARBA" id="ARBA00022679"/>
    </source>
</evidence>
<feature type="transmembrane region" description="Helical" evidence="19">
    <location>
        <begin position="29"/>
        <end position="47"/>
    </location>
</feature>
<feature type="binding site" evidence="18">
    <location>
        <position position="24"/>
    </location>
    <ligand>
        <name>a divalent metal cation</name>
        <dbReference type="ChEBI" id="CHEBI:60240"/>
    </ligand>
</feature>
<keyword evidence="5 20" id="KW-0808">Transferase</keyword>
<proteinExistence type="inferred from homology"/>
<name>A0A517YE80_9BACT</name>
<organism evidence="20 21">
    <name type="scientific">Anatilimnocola aggregata</name>
    <dbReference type="NCBI Taxonomy" id="2528021"/>
    <lineage>
        <taxon>Bacteria</taxon>
        <taxon>Pseudomonadati</taxon>
        <taxon>Planctomycetota</taxon>
        <taxon>Planctomycetia</taxon>
        <taxon>Pirellulales</taxon>
        <taxon>Pirellulaceae</taxon>
        <taxon>Anatilimnocola</taxon>
    </lineage>
</organism>
<evidence type="ECO:0000256" key="1">
    <source>
        <dbReference type="ARBA" id="ARBA00004651"/>
    </source>
</evidence>
<dbReference type="EMBL" id="CP036274">
    <property type="protein sequence ID" value="QDU28553.1"/>
    <property type="molecule type" value="Genomic_DNA"/>
</dbReference>
<accession>A0A517YE80</accession>
<evidence type="ECO:0000256" key="10">
    <source>
        <dbReference type="ARBA" id="ARBA00022989"/>
    </source>
</evidence>
<dbReference type="InterPro" id="IPR036945">
    <property type="entry name" value="DAGK_sf"/>
</dbReference>
<keyword evidence="18" id="KW-0479">Metal-binding</keyword>
<dbReference type="GO" id="GO:0036433">
    <property type="term" value="F:di-trans, poly-cis-undecaprenol kinase activity"/>
    <property type="evidence" value="ECO:0007669"/>
    <property type="project" value="UniProtKB-EC"/>
</dbReference>
<evidence type="ECO:0000256" key="7">
    <source>
        <dbReference type="ARBA" id="ARBA00022741"/>
    </source>
</evidence>
<dbReference type="GO" id="GO:0046872">
    <property type="term" value="F:metal ion binding"/>
    <property type="evidence" value="ECO:0007669"/>
    <property type="project" value="UniProtKB-KW"/>
</dbReference>
<evidence type="ECO:0000256" key="18">
    <source>
        <dbReference type="PIRSR" id="PIRSR600829-4"/>
    </source>
</evidence>
<sequence>MNFSKFLRSFTIGFLGLSHIIRSEQNMRLHCCAAIGVIIAGFVFSLAAWEWVVILFCLGLVISAECLNKAVERLADRVTREQDPLIKQAKDCGSAAVLVVAITAAAVGGVIFLPKIWALAGR</sequence>
<feature type="binding site" evidence="18">
    <location>
        <position position="72"/>
    </location>
    <ligand>
        <name>a divalent metal cation</name>
        <dbReference type="ChEBI" id="CHEBI:60240"/>
    </ligand>
</feature>
<dbReference type="OrthoDB" id="285022at2"/>
<feature type="binding site" evidence="16">
    <location>
        <position position="65"/>
    </location>
    <ligand>
        <name>substrate</name>
    </ligand>
</feature>
<evidence type="ECO:0000256" key="17">
    <source>
        <dbReference type="PIRSR" id="PIRSR600829-3"/>
    </source>
</evidence>
<keyword evidence="13" id="KW-0594">Phospholipid biosynthesis</keyword>
<dbReference type="InterPro" id="IPR000829">
    <property type="entry name" value="DAGK"/>
</dbReference>
<evidence type="ECO:0000256" key="19">
    <source>
        <dbReference type="SAM" id="Phobius"/>
    </source>
</evidence>
<comment type="cofactor">
    <cofactor evidence="18">
        <name>Mg(2+)</name>
        <dbReference type="ChEBI" id="CHEBI:18420"/>
    </cofactor>
    <text evidence="18">Mn(2+), Zn(2+), Cd(2+) and Co(2+) support activity to lesser extents.</text>
</comment>
<keyword evidence="4" id="KW-0444">Lipid biosynthesis</keyword>
<dbReference type="GO" id="GO:0005524">
    <property type="term" value="F:ATP binding"/>
    <property type="evidence" value="ECO:0007669"/>
    <property type="project" value="UniProtKB-KW"/>
</dbReference>
<keyword evidence="21" id="KW-1185">Reference proteome</keyword>
<dbReference type="AlphaFoldDB" id="A0A517YE80"/>
<comment type="subcellular location">
    <subcellularLocation>
        <location evidence="1">Cell membrane</location>
        <topology evidence="1">Multi-pass membrane protein</topology>
    </subcellularLocation>
</comment>
<keyword evidence="9 17" id="KW-0067">ATP-binding</keyword>
<dbReference type="InterPro" id="IPR033717">
    <property type="entry name" value="UDPK"/>
</dbReference>
<feature type="transmembrane region" description="Helical" evidence="19">
    <location>
        <begin position="92"/>
        <end position="113"/>
    </location>
</feature>
<evidence type="ECO:0000256" key="12">
    <source>
        <dbReference type="ARBA" id="ARBA00023136"/>
    </source>
</evidence>
<feature type="active site" description="Proton acceptor" evidence="15">
    <location>
        <position position="65"/>
    </location>
</feature>
<evidence type="ECO:0000256" key="15">
    <source>
        <dbReference type="PIRSR" id="PIRSR600829-1"/>
    </source>
</evidence>
<comment type="similarity">
    <text evidence="2">Belongs to the bacterial diacylglycerol kinase family.</text>
</comment>
<dbReference type="GO" id="GO:0008654">
    <property type="term" value="P:phospholipid biosynthetic process"/>
    <property type="evidence" value="ECO:0007669"/>
    <property type="project" value="UniProtKB-KW"/>
</dbReference>
<evidence type="ECO:0000256" key="13">
    <source>
        <dbReference type="ARBA" id="ARBA00023209"/>
    </source>
</evidence>
<dbReference type="RefSeq" id="WP_145091028.1">
    <property type="nucleotide sequence ID" value="NZ_CP036274.1"/>
</dbReference>
<evidence type="ECO:0000256" key="14">
    <source>
        <dbReference type="ARBA" id="ARBA00023264"/>
    </source>
</evidence>
<keyword evidence="3" id="KW-1003">Cell membrane</keyword>
<keyword evidence="6 19" id="KW-0812">Transmembrane</keyword>
<dbReference type="Pfam" id="PF01219">
    <property type="entry name" value="DAGK_prokar"/>
    <property type="match status" value="1"/>
</dbReference>
<keyword evidence="12 19" id="KW-0472">Membrane</keyword>
<feature type="binding site" evidence="17">
    <location>
        <begin position="90"/>
        <end position="91"/>
    </location>
    <ligand>
        <name>ATP</name>
        <dbReference type="ChEBI" id="CHEBI:30616"/>
    </ligand>
</feature>
<evidence type="ECO:0000256" key="3">
    <source>
        <dbReference type="ARBA" id="ARBA00022475"/>
    </source>
</evidence>
<evidence type="ECO:0000256" key="4">
    <source>
        <dbReference type="ARBA" id="ARBA00022516"/>
    </source>
</evidence>
<reference evidence="20 21" key="1">
    <citation type="submission" date="2019-02" db="EMBL/GenBank/DDBJ databases">
        <title>Deep-cultivation of Planctomycetes and their phenomic and genomic characterization uncovers novel biology.</title>
        <authorList>
            <person name="Wiegand S."/>
            <person name="Jogler M."/>
            <person name="Boedeker C."/>
            <person name="Pinto D."/>
            <person name="Vollmers J."/>
            <person name="Rivas-Marin E."/>
            <person name="Kohn T."/>
            <person name="Peeters S.H."/>
            <person name="Heuer A."/>
            <person name="Rast P."/>
            <person name="Oberbeckmann S."/>
            <person name="Bunk B."/>
            <person name="Jeske O."/>
            <person name="Meyerdierks A."/>
            <person name="Storesund J.E."/>
            <person name="Kallscheuer N."/>
            <person name="Luecker S."/>
            <person name="Lage O.M."/>
            <person name="Pohl T."/>
            <person name="Merkel B.J."/>
            <person name="Hornburger P."/>
            <person name="Mueller R.-W."/>
            <person name="Bruemmer F."/>
            <person name="Labrenz M."/>
            <person name="Spormann A.M."/>
            <person name="Op den Camp H."/>
            <person name="Overmann J."/>
            <person name="Amann R."/>
            <person name="Jetten M.S.M."/>
            <person name="Mascher T."/>
            <person name="Medema M.H."/>
            <person name="Devos D.P."/>
            <person name="Kaster A.-K."/>
            <person name="Ovreas L."/>
            <person name="Rohde M."/>
            <person name="Galperin M.Y."/>
            <person name="Jogler C."/>
        </authorList>
    </citation>
    <scope>NUCLEOTIDE SEQUENCE [LARGE SCALE GENOMIC DNA]</scope>
    <source>
        <strain evidence="20 21">ETA_A8</strain>
    </source>
</reference>
<keyword evidence="11" id="KW-0443">Lipid metabolism</keyword>
<feature type="binding site" evidence="17">
    <location>
        <position position="24"/>
    </location>
    <ligand>
        <name>ATP</name>
        <dbReference type="ChEBI" id="CHEBI:30616"/>
    </ligand>
</feature>
<dbReference type="Gene3D" id="1.10.287.3610">
    <property type="match status" value="1"/>
</dbReference>
<dbReference type="CDD" id="cd14265">
    <property type="entry name" value="UDPK_IM_like"/>
    <property type="match status" value="1"/>
</dbReference>
<protein>
    <submittedName>
        <fullName evidence="20">Undecaprenol kinase</fullName>
        <ecNumber evidence="20">2.7.1.66</ecNumber>
    </submittedName>
</protein>
<evidence type="ECO:0000256" key="6">
    <source>
        <dbReference type="ARBA" id="ARBA00022692"/>
    </source>
</evidence>
<dbReference type="EC" id="2.7.1.66" evidence="20"/>
<dbReference type="PANTHER" id="PTHR34299">
    <property type="entry name" value="DIACYLGLYCEROL KINASE"/>
    <property type="match status" value="1"/>
</dbReference>